<keyword evidence="6" id="KW-1185">Reference proteome</keyword>
<dbReference type="CDD" id="cd18793">
    <property type="entry name" value="SF2_C_SNF"/>
    <property type="match status" value="1"/>
</dbReference>
<feature type="region of interest" description="Disordered" evidence="2">
    <location>
        <begin position="1046"/>
        <end position="1068"/>
    </location>
</feature>
<feature type="compositionally biased region" description="Basic and acidic residues" evidence="2">
    <location>
        <begin position="76"/>
        <end position="90"/>
    </location>
</feature>
<feature type="domain" description="Tudor" evidence="3">
    <location>
        <begin position="1"/>
        <end position="64"/>
    </location>
</feature>
<dbReference type="SUPFAM" id="SSF52540">
    <property type="entry name" value="P-loop containing nucleoside triphosphate hydrolases"/>
    <property type="match status" value="1"/>
</dbReference>
<gene>
    <name evidence="5" type="ORF">NP493_315g00012</name>
</gene>
<sequence length="1219" mass="135752">VWCRGDICLAQWRGDSQFYTAVIKRFSVDKRGRKKALVSFTDYSNRDSRSTAANVVTVDDDTGDDGRDVGMFSPLRGDEEQQRMRGKEPSESLTGNHSSCTSFASPGSGFANEDMEKPRFSHVIAFIAAVLGKTGTRHDVTQMVPRFIRMLDGDDDISPDNVDHKKVFLIIGPASEEINSFEWDAVFADEAHKIKGLKAEVSKALRTLKCRRRANPGCLGTLGHFQERQVAGVSFVFVCTDKWPVYTLYELVVYCRPSQLQLDIYQAILDRSDVQLILQQNHMCDCGSAARRIKCCHKNMPDGAVVKHATMTFMSLLLKTANHLALLLPEFTNTKKQSVYNLAVCNELLASHPELVLQGLLSVFKKDHSKVLIFSYSTRLLDIIERYVISAGHVYRRLDGSTSQRQRAEVVTEFNRDQNIFVFLVSTKAGGIGLNLTGANKVVIFDPNWNPTHDLQAVDRAYRIGQRRDVHVLRLITSGTIEENIYLRQVYKQGELFGIENTFQLRTGERSVTEDIFQRNEEIEEGLRTFNVQKYIPREDTKVSSATDASGISEVDTPDDGSSNDASCMSSSDTSSDDGESDVRPAGRSKRKQGHCPTNPAHITDSFTCSDSAETDECSSDEVSAKRYTGPGDQSKLKNSQRNNENILHDSGGEISPQPSTSDCVVRSKHTALKKHTEERQGVIKDSRKLGKQRKVSWGEEKDKESSTGTFTSINDVLQNCSVAHTHCNRELIGGSKAEDHMTRCAMEDVFERLQGSQMPAMACDPYMESSSANEEEEPKTVGKGGKTRKGGKRKNESKQGLLGTAVRTIGNDRVLIGQTPRAICSHHLISMATSMNISDPATLAHQILTSTSEERLALLRAFYVGQNPALELLFIPREKPRVATTPAPKQNVLRARRRQEPRRHGGKQGHDGSKKTTRKGYDFSSSEETEDPEREEEPCKIKTSLKRKTKSAKQSTATIGVRSRMEDNQSGHDENTETTHTDSIENLLDDVFGLSPTENDGNETCLKIDKSKQSRLSRNTAPNERRTGNITKLNTRTATNVRTRKVDRKAKTNDVPKTSSTPCVPRKSSVSCTSVLVNPAKTVDKTKGQKEAADSSVTAMLDDIFFGDVGTPTKTRKPPKHKSPRRARRVDKRSDSTDSECIATCDISRNVADRTIDAESLGTCDSDVSDIFSDPQKWVRKDKQHRYDVSKMPDGACSDEEDIYDKLLATGKLQRIKR</sequence>
<dbReference type="PANTHER" id="PTHR45629:SF7">
    <property type="entry name" value="DNA EXCISION REPAIR PROTEIN ERCC-6-RELATED"/>
    <property type="match status" value="1"/>
</dbReference>
<dbReference type="Pfam" id="PF00271">
    <property type="entry name" value="Helicase_C"/>
    <property type="match status" value="1"/>
</dbReference>
<feature type="compositionally biased region" description="Polar residues" evidence="2">
    <location>
        <begin position="91"/>
        <end position="105"/>
    </location>
</feature>
<feature type="compositionally biased region" description="Basic residues" evidence="2">
    <location>
        <begin position="1115"/>
        <end position="1132"/>
    </location>
</feature>
<reference evidence="5" key="1">
    <citation type="journal article" date="2023" name="Mol. Biol. Evol.">
        <title>Third-Generation Sequencing Reveals the Adaptive Role of the Epigenome in Three Deep-Sea Polychaetes.</title>
        <authorList>
            <person name="Perez M."/>
            <person name="Aroh O."/>
            <person name="Sun Y."/>
            <person name="Lan Y."/>
            <person name="Juniper S.K."/>
            <person name="Young C.R."/>
            <person name="Angers B."/>
            <person name="Qian P.Y."/>
        </authorList>
    </citation>
    <scope>NUCLEOTIDE SEQUENCE</scope>
    <source>
        <strain evidence="5">R07B-5</strain>
    </source>
</reference>
<dbReference type="SMART" id="SM00490">
    <property type="entry name" value="HELICc"/>
    <property type="match status" value="1"/>
</dbReference>
<evidence type="ECO:0000256" key="1">
    <source>
        <dbReference type="ARBA" id="ARBA00022801"/>
    </source>
</evidence>
<accession>A0AAD9L6S1</accession>
<dbReference type="PANTHER" id="PTHR45629">
    <property type="entry name" value="SNF2/RAD54 FAMILY MEMBER"/>
    <property type="match status" value="1"/>
</dbReference>
<feature type="compositionally biased region" description="Polar residues" evidence="2">
    <location>
        <begin position="1056"/>
        <end position="1068"/>
    </location>
</feature>
<feature type="domain" description="Helicase C-terminal" evidence="4">
    <location>
        <begin position="356"/>
        <end position="513"/>
    </location>
</feature>
<dbReference type="Proteomes" id="UP001209878">
    <property type="component" value="Unassembled WGS sequence"/>
</dbReference>
<feature type="compositionally biased region" description="Basic residues" evidence="2">
    <location>
        <begin position="895"/>
        <end position="908"/>
    </location>
</feature>
<dbReference type="SUPFAM" id="SSF63748">
    <property type="entry name" value="Tudor/PWWP/MBT"/>
    <property type="match status" value="1"/>
</dbReference>
<feature type="compositionally biased region" description="Acidic residues" evidence="2">
    <location>
        <begin position="926"/>
        <end position="937"/>
    </location>
</feature>
<dbReference type="InterPro" id="IPR049730">
    <property type="entry name" value="SNF2/RAD54-like_C"/>
</dbReference>
<feature type="compositionally biased region" description="Basic and acidic residues" evidence="2">
    <location>
        <begin position="697"/>
        <end position="706"/>
    </location>
</feature>
<feature type="region of interest" description="Disordered" evidence="2">
    <location>
        <begin position="769"/>
        <end position="801"/>
    </location>
</feature>
<dbReference type="Gene3D" id="3.40.50.10810">
    <property type="entry name" value="Tandem AAA-ATPase domain"/>
    <property type="match status" value="1"/>
</dbReference>
<dbReference type="AlphaFoldDB" id="A0AAD9L6S1"/>
<organism evidence="5 6">
    <name type="scientific">Ridgeia piscesae</name>
    <name type="common">Tubeworm</name>
    <dbReference type="NCBI Taxonomy" id="27915"/>
    <lineage>
        <taxon>Eukaryota</taxon>
        <taxon>Metazoa</taxon>
        <taxon>Spiralia</taxon>
        <taxon>Lophotrochozoa</taxon>
        <taxon>Annelida</taxon>
        <taxon>Polychaeta</taxon>
        <taxon>Sedentaria</taxon>
        <taxon>Canalipalpata</taxon>
        <taxon>Sabellida</taxon>
        <taxon>Siboglinidae</taxon>
        <taxon>Ridgeia</taxon>
    </lineage>
</organism>
<dbReference type="EMBL" id="JAODUO010000315">
    <property type="protein sequence ID" value="KAK2183313.1"/>
    <property type="molecule type" value="Genomic_DNA"/>
</dbReference>
<comment type="caution">
    <text evidence="5">The sequence shown here is derived from an EMBL/GenBank/DDBJ whole genome shotgun (WGS) entry which is preliminary data.</text>
</comment>
<feature type="region of interest" description="Disordered" evidence="2">
    <location>
        <begin position="541"/>
        <end position="708"/>
    </location>
</feature>
<evidence type="ECO:0000313" key="5">
    <source>
        <dbReference type="EMBL" id="KAK2183313.1"/>
    </source>
</evidence>
<dbReference type="InterPro" id="IPR002999">
    <property type="entry name" value="Tudor"/>
</dbReference>
<name>A0AAD9L6S1_RIDPI</name>
<feature type="non-terminal residue" evidence="5">
    <location>
        <position position="1"/>
    </location>
</feature>
<keyword evidence="1" id="KW-0378">Hydrolase</keyword>
<proteinExistence type="predicted"/>
<dbReference type="GO" id="GO:0016787">
    <property type="term" value="F:hydrolase activity"/>
    <property type="evidence" value="ECO:0007669"/>
    <property type="project" value="UniProtKB-KW"/>
</dbReference>
<feature type="compositionally biased region" description="Polar residues" evidence="2">
    <location>
        <begin position="637"/>
        <end position="646"/>
    </location>
</feature>
<feature type="region of interest" description="Disordered" evidence="2">
    <location>
        <begin position="57"/>
        <end position="105"/>
    </location>
</feature>
<evidence type="ECO:0000256" key="2">
    <source>
        <dbReference type="SAM" id="MobiDB-lite"/>
    </source>
</evidence>
<evidence type="ECO:0000313" key="6">
    <source>
        <dbReference type="Proteomes" id="UP001209878"/>
    </source>
</evidence>
<dbReference type="InterPro" id="IPR001650">
    <property type="entry name" value="Helicase_C-like"/>
</dbReference>
<feature type="compositionally biased region" description="Low complexity" evidence="2">
    <location>
        <begin position="560"/>
        <end position="574"/>
    </location>
</feature>
<feature type="compositionally biased region" description="Basic and acidic residues" evidence="2">
    <location>
        <begin position="675"/>
        <end position="689"/>
    </location>
</feature>
<dbReference type="Gene3D" id="3.40.50.300">
    <property type="entry name" value="P-loop containing nucleotide triphosphate hydrolases"/>
    <property type="match status" value="1"/>
</dbReference>
<evidence type="ECO:0000259" key="4">
    <source>
        <dbReference type="PROSITE" id="PS51194"/>
    </source>
</evidence>
<dbReference type="InterPro" id="IPR057931">
    <property type="entry name" value="RHH_ERCC6L2"/>
</dbReference>
<dbReference type="InterPro" id="IPR027417">
    <property type="entry name" value="P-loop_NTPase"/>
</dbReference>
<feature type="region of interest" description="Disordered" evidence="2">
    <location>
        <begin position="1108"/>
        <end position="1136"/>
    </location>
</feature>
<dbReference type="InterPro" id="IPR050496">
    <property type="entry name" value="SNF2_RAD54_helicase_repair"/>
</dbReference>
<feature type="region of interest" description="Disordered" evidence="2">
    <location>
        <begin position="882"/>
        <end position="983"/>
    </location>
</feature>
<protein>
    <submittedName>
        <fullName evidence="5">Uncharacterized protein</fullName>
    </submittedName>
</protein>
<dbReference type="Gene3D" id="2.30.30.140">
    <property type="match status" value="1"/>
</dbReference>
<dbReference type="Pfam" id="PF25806">
    <property type="entry name" value="RHH_ERCC6L2"/>
    <property type="match status" value="1"/>
</dbReference>
<dbReference type="InterPro" id="IPR038718">
    <property type="entry name" value="SNF2-like_sf"/>
</dbReference>
<dbReference type="PROSITE" id="PS50304">
    <property type="entry name" value="TUDOR"/>
    <property type="match status" value="1"/>
</dbReference>
<evidence type="ECO:0000259" key="3">
    <source>
        <dbReference type="PROSITE" id="PS50304"/>
    </source>
</evidence>
<feature type="compositionally biased region" description="Basic and acidic residues" evidence="2">
    <location>
        <begin position="964"/>
        <end position="983"/>
    </location>
</feature>
<dbReference type="PROSITE" id="PS51194">
    <property type="entry name" value="HELICASE_CTER"/>
    <property type="match status" value="1"/>
</dbReference>